<name>A0A7S2UGV6_9STRA</name>
<feature type="compositionally biased region" description="Acidic residues" evidence="1">
    <location>
        <begin position="354"/>
        <end position="365"/>
    </location>
</feature>
<evidence type="ECO:0000256" key="1">
    <source>
        <dbReference type="SAM" id="MobiDB-lite"/>
    </source>
</evidence>
<gene>
    <name evidence="3" type="ORF">ASEP1449_LOCUS11430</name>
</gene>
<dbReference type="InterPro" id="IPR052085">
    <property type="entry name" value="WD-SAM-U-box"/>
</dbReference>
<proteinExistence type="predicted"/>
<dbReference type="PANTHER" id="PTHR46573">
    <property type="entry name" value="WD REPEAT, SAM AND U-BOX DOMAIN-CONTAINING PROTEIN 1"/>
    <property type="match status" value="1"/>
</dbReference>
<dbReference type="SMART" id="SM00504">
    <property type="entry name" value="Ubox"/>
    <property type="match status" value="1"/>
</dbReference>
<evidence type="ECO:0000313" key="3">
    <source>
        <dbReference type="EMBL" id="CAD9819597.1"/>
    </source>
</evidence>
<dbReference type="AlphaFoldDB" id="A0A7S2UGV6"/>
<dbReference type="Gene3D" id="3.30.40.10">
    <property type="entry name" value="Zinc/RING finger domain, C3HC4 (zinc finger)"/>
    <property type="match status" value="1"/>
</dbReference>
<dbReference type="GO" id="GO:0016567">
    <property type="term" value="P:protein ubiquitination"/>
    <property type="evidence" value="ECO:0007669"/>
    <property type="project" value="InterPro"/>
</dbReference>
<dbReference type="PROSITE" id="PS51698">
    <property type="entry name" value="U_BOX"/>
    <property type="match status" value="1"/>
</dbReference>
<sequence>MPLAAQAGITPGANVEQAKEIVIETFAQGGPQLDNAATTNPFEDPTATATATTEQPKSSSSNRGNDQKVVENVDEYLKGYPEKPEKKDPEVKKQSPAEVALKPLPTPPRPVLSVVLLHSIGQKSGKKKKKSYDAGAWDGTFNNDEPILGMGSIDLTPLLTGKMTSIDKWLPLSGQLDVGGSDRSNGAVRVICEYDSTDPPPRRGDLVRFTGFCNPVDLYPIPVGRTFLVEEVGPDDPDSIILSYTTPEGWKSSFAAHRYMLICAVRHRRALEKYHDEISAVAKRFAHSPLVKGVVQTVDRVPEDGLIYVGADAVKEGVSLLGRWFQGGVGKAVGDIVYATNWDDRHTPAHENSDSDDDDSSSEETESSRLNDGSEDIDDESKIALPGMPCCPITGESMKDPVVAADGHTYERSAIRRWLQKSNKSPLTGGLLPHKELVPNYVLMSSLRDGTTSTTTL</sequence>
<feature type="compositionally biased region" description="Polar residues" evidence="1">
    <location>
        <begin position="54"/>
        <end position="64"/>
    </location>
</feature>
<accession>A0A7S2UGV6</accession>
<feature type="compositionally biased region" description="Basic and acidic residues" evidence="1">
    <location>
        <begin position="65"/>
        <end position="95"/>
    </location>
</feature>
<dbReference type="CDD" id="cd16655">
    <property type="entry name" value="RING-Ubox_WDSUB1-like"/>
    <property type="match status" value="1"/>
</dbReference>
<feature type="region of interest" description="Disordered" evidence="1">
    <location>
        <begin position="30"/>
        <end position="105"/>
    </location>
</feature>
<dbReference type="EMBL" id="HBHQ01017079">
    <property type="protein sequence ID" value="CAD9819597.1"/>
    <property type="molecule type" value="Transcribed_RNA"/>
</dbReference>
<feature type="region of interest" description="Disordered" evidence="1">
    <location>
        <begin position="345"/>
        <end position="386"/>
    </location>
</feature>
<protein>
    <recommendedName>
        <fullName evidence="2">U-box domain-containing protein</fullName>
    </recommendedName>
</protein>
<dbReference type="SUPFAM" id="SSF57850">
    <property type="entry name" value="RING/U-box"/>
    <property type="match status" value="1"/>
</dbReference>
<organism evidence="3">
    <name type="scientific">Attheya septentrionalis</name>
    <dbReference type="NCBI Taxonomy" id="420275"/>
    <lineage>
        <taxon>Eukaryota</taxon>
        <taxon>Sar</taxon>
        <taxon>Stramenopiles</taxon>
        <taxon>Ochrophyta</taxon>
        <taxon>Bacillariophyta</taxon>
        <taxon>Coscinodiscophyceae</taxon>
        <taxon>Chaetocerotophycidae</taxon>
        <taxon>Chaetocerotales</taxon>
        <taxon>Attheyaceae</taxon>
        <taxon>Attheya</taxon>
    </lineage>
</organism>
<feature type="domain" description="U-box" evidence="2">
    <location>
        <begin position="384"/>
        <end position="457"/>
    </location>
</feature>
<dbReference type="Pfam" id="PF04564">
    <property type="entry name" value="U-box"/>
    <property type="match status" value="1"/>
</dbReference>
<dbReference type="InterPro" id="IPR013083">
    <property type="entry name" value="Znf_RING/FYVE/PHD"/>
</dbReference>
<evidence type="ECO:0000259" key="2">
    <source>
        <dbReference type="PROSITE" id="PS51698"/>
    </source>
</evidence>
<dbReference type="GO" id="GO:0004842">
    <property type="term" value="F:ubiquitin-protein transferase activity"/>
    <property type="evidence" value="ECO:0007669"/>
    <property type="project" value="InterPro"/>
</dbReference>
<dbReference type="InterPro" id="IPR003613">
    <property type="entry name" value="Ubox_domain"/>
</dbReference>
<dbReference type="PANTHER" id="PTHR46573:SF1">
    <property type="entry name" value="WD REPEAT, SAM AND U-BOX DOMAIN-CONTAINING PROTEIN 1"/>
    <property type="match status" value="1"/>
</dbReference>
<reference evidence="3" key="1">
    <citation type="submission" date="2021-01" db="EMBL/GenBank/DDBJ databases">
        <authorList>
            <person name="Corre E."/>
            <person name="Pelletier E."/>
            <person name="Niang G."/>
            <person name="Scheremetjew M."/>
            <person name="Finn R."/>
            <person name="Kale V."/>
            <person name="Holt S."/>
            <person name="Cochrane G."/>
            <person name="Meng A."/>
            <person name="Brown T."/>
            <person name="Cohen L."/>
        </authorList>
    </citation>
    <scope>NUCLEOTIDE SEQUENCE</scope>
    <source>
        <strain evidence="3">CCMP2084</strain>
    </source>
</reference>